<evidence type="ECO:0000256" key="7">
    <source>
        <dbReference type="ARBA" id="ARBA00022833"/>
    </source>
</evidence>
<dbReference type="PROSITE" id="PS50157">
    <property type="entry name" value="ZINC_FINGER_C2H2_2"/>
    <property type="match status" value="7"/>
</dbReference>
<evidence type="ECO:0000313" key="15">
    <source>
        <dbReference type="Proteomes" id="UP000292052"/>
    </source>
</evidence>
<sequence length="548" mass="63419">MDVKNSLALKKKRELLGSVNKRKMSLRKYMDNLKQDECRLDITQITKCVFLASLCLKPVPQLFDSPILLEELDMKVGNVSGRVPVNDENVSRPDETIMKEKTVKNDYPKKANNKKKNLNTPKIKKKSLREKNESKNIYNSLNNVKNENVKLEINESLSLEDAKLSLTESRDEEINEIDSPPEFTDRTIQQEIVFCKIVEPTFDETIVIEKPNDLQSNTLEEEVLDFQLNETNSTEEVIPNVNESNSMPLDIKTNFISTDNQYEDNINLKRELTPELILSDSDDDAIDQLMYNIMDIKIGPNGFEEKLFDLPPSDIQEYKEYSNDHFNEKVTSSTVDGEATKDKKFIKRTPQCKICSQVFPTHIKLKKHKIAHNGDKPYLCLKCGENHATLEQLIAHLRTHQGKRPYVCKKCNKGFKTIKALENHQPVHVLRQVIPPKKTFKCEVCGKEFRKLCDLERHTRVHTGEKPSVCNICNKRFQQAHNLNKHLLIHTQEKPFQCDICNKKFGRNDVLNRHLLTHSVKKPNHCETCMKSFIRVSQLLAHKEKYHA</sequence>
<evidence type="ECO:0000256" key="6">
    <source>
        <dbReference type="ARBA" id="ARBA00022771"/>
    </source>
</evidence>
<dbReference type="InterPro" id="IPR036236">
    <property type="entry name" value="Znf_C2H2_sf"/>
</dbReference>
<evidence type="ECO:0000256" key="2">
    <source>
        <dbReference type="ARBA" id="ARBA00004123"/>
    </source>
</evidence>
<evidence type="ECO:0000256" key="12">
    <source>
        <dbReference type="PROSITE-ProRule" id="PRU00042"/>
    </source>
</evidence>
<evidence type="ECO:0000259" key="13">
    <source>
        <dbReference type="PROSITE" id="PS50157"/>
    </source>
</evidence>
<evidence type="ECO:0000256" key="11">
    <source>
        <dbReference type="ARBA" id="ARBA00023242"/>
    </source>
</evidence>
<feature type="domain" description="C2H2-type" evidence="13">
    <location>
        <begin position="496"/>
        <end position="523"/>
    </location>
</feature>
<dbReference type="FunFam" id="3.30.160.60:FF:001557">
    <property type="entry name" value="Transcription factor E4F1"/>
    <property type="match status" value="1"/>
</dbReference>
<keyword evidence="7" id="KW-0862">Zinc</keyword>
<name>A0A482VQT6_ASBVE</name>
<keyword evidence="15" id="KW-1185">Reference proteome</keyword>
<keyword evidence="6 12" id="KW-0863">Zinc-finger</keyword>
<evidence type="ECO:0000256" key="10">
    <source>
        <dbReference type="ARBA" id="ARBA00023163"/>
    </source>
</evidence>
<keyword evidence="4" id="KW-0479">Metal-binding</keyword>
<evidence type="ECO:0000313" key="14">
    <source>
        <dbReference type="EMBL" id="RZC35040.1"/>
    </source>
</evidence>
<dbReference type="FunFam" id="3.30.160.60:FF:000100">
    <property type="entry name" value="Zinc finger 45-like"/>
    <property type="match status" value="1"/>
</dbReference>
<dbReference type="InterPro" id="IPR013087">
    <property type="entry name" value="Znf_C2H2_type"/>
</dbReference>
<reference evidence="14 15" key="1">
    <citation type="submission" date="2017-03" db="EMBL/GenBank/DDBJ databases">
        <title>Genome of the blue death feigning beetle - Asbolus verrucosus.</title>
        <authorList>
            <person name="Rider S.D."/>
        </authorList>
    </citation>
    <scope>NUCLEOTIDE SEQUENCE [LARGE SCALE GENOMIC DNA]</scope>
    <source>
        <strain evidence="14">Butters</strain>
        <tissue evidence="14">Head and leg muscle</tissue>
    </source>
</reference>
<keyword evidence="10" id="KW-0804">Transcription</keyword>
<evidence type="ECO:0000256" key="5">
    <source>
        <dbReference type="ARBA" id="ARBA00022737"/>
    </source>
</evidence>
<evidence type="ECO:0000256" key="9">
    <source>
        <dbReference type="ARBA" id="ARBA00023125"/>
    </source>
</evidence>
<dbReference type="AlphaFoldDB" id="A0A482VQT6"/>
<dbReference type="SMART" id="SM00355">
    <property type="entry name" value="ZnF_C2H2"/>
    <property type="match status" value="7"/>
</dbReference>
<dbReference type="Gene3D" id="3.30.160.60">
    <property type="entry name" value="Classic Zinc Finger"/>
    <property type="match status" value="6"/>
</dbReference>
<evidence type="ECO:0000256" key="8">
    <source>
        <dbReference type="ARBA" id="ARBA00023015"/>
    </source>
</evidence>
<feature type="domain" description="C2H2-type" evidence="13">
    <location>
        <begin position="468"/>
        <end position="495"/>
    </location>
</feature>
<organism evidence="14 15">
    <name type="scientific">Asbolus verrucosus</name>
    <name type="common">Desert ironclad beetle</name>
    <dbReference type="NCBI Taxonomy" id="1661398"/>
    <lineage>
        <taxon>Eukaryota</taxon>
        <taxon>Metazoa</taxon>
        <taxon>Ecdysozoa</taxon>
        <taxon>Arthropoda</taxon>
        <taxon>Hexapoda</taxon>
        <taxon>Insecta</taxon>
        <taxon>Pterygota</taxon>
        <taxon>Neoptera</taxon>
        <taxon>Endopterygota</taxon>
        <taxon>Coleoptera</taxon>
        <taxon>Polyphaga</taxon>
        <taxon>Cucujiformia</taxon>
        <taxon>Tenebrionidae</taxon>
        <taxon>Pimeliinae</taxon>
        <taxon>Asbolus</taxon>
    </lineage>
</organism>
<dbReference type="GO" id="GO:0001227">
    <property type="term" value="F:DNA-binding transcription repressor activity, RNA polymerase II-specific"/>
    <property type="evidence" value="ECO:0007669"/>
    <property type="project" value="TreeGrafter"/>
</dbReference>
<gene>
    <name evidence="14" type="ORF">BDFB_010491</name>
</gene>
<feature type="domain" description="C2H2-type" evidence="13">
    <location>
        <begin position="524"/>
        <end position="548"/>
    </location>
</feature>
<dbReference type="FunFam" id="3.30.160.60:FF:000226">
    <property type="entry name" value="Zinc finger protein 236 variant"/>
    <property type="match status" value="1"/>
</dbReference>
<comment type="similarity">
    <text evidence="3">Belongs to the krueppel C2H2-type zinc-finger protein family.</text>
</comment>
<dbReference type="GO" id="GO:0045944">
    <property type="term" value="P:positive regulation of transcription by RNA polymerase II"/>
    <property type="evidence" value="ECO:0007669"/>
    <property type="project" value="UniProtKB-ARBA"/>
</dbReference>
<dbReference type="GO" id="GO:0005654">
    <property type="term" value="C:nucleoplasm"/>
    <property type="evidence" value="ECO:0007669"/>
    <property type="project" value="TreeGrafter"/>
</dbReference>
<dbReference type="EMBL" id="QDEB01074641">
    <property type="protein sequence ID" value="RZC35040.1"/>
    <property type="molecule type" value="Genomic_DNA"/>
</dbReference>
<feature type="domain" description="C2H2-type" evidence="13">
    <location>
        <begin position="440"/>
        <end position="467"/>
    </location>
</feature>
<dbReference type="FunFam" id="3.30.160.60:FF:000634">
    <property type="entry name" value="Zinc finger X-chromosomal protein"/>
    <property type="match status" value="1"/>
</dbReference>
<dbReference type="Pfam" id="PF00096">
    <property type="entry name" value="zf-C2H2"/>
    <property type="match status" value="3"/>
</dbReference>
<feature type="domain" description="C2H2-type" evidence="13">
    <location>
        <begin position="378"/>
        <end position="405"/>
    </location>
</feature>
<keyword evidence="5" id="KW-0677">Repeat</keyword>
<dbReference type="PANTHER" id="PTHR24399">
    <property type="entry name" value="ZINC FINGER AND BTB DOMAIN-CONTAINING"/>
    <property type="match status" value="1"/>
</dbReference>
<dbReference type="OrthoDB" id="6077919at2759"/>
<comment type="caution">
    <text evidence="14">The sequence shown here is derived from an EMBL/GenBank/DDBJ whole genome shotgun (WGS) entry which is preliminary data.</text>
</comment>
<dbReference type="Pfam" id="PF13912">
    <property type="entry name" value="zf-C2H2_6"/>
    <property type="match status" value="1"/>
</dbReference>
<dbReference type="PROSITE" id="PS00028">
    <property type="entry name" value="ZINC_FINGER_C2H2_1"/>
    <property type="match status" value="6"/>
</dbReference>
<comment type="subcellular location">
    <subcellularLocation>
        <location evidence="2">Nucleus</location>
    </subcellularLocation>
</comment>
<comment type="function">
    <text evidence="1">May be involved in transcriptional regulation.</text>
</comment>
<evidence type="ECO:0000256" key="3">
    <source>
        <dbReference type="ARBA" id="ARBA00006991"/>
    </source>
</evidence>
<proteinExistence type="inferred from homology"/>
<dbReference type="Proteomes" id="UP000292052">
    <property type="component" value="Unassembled WGS sequence"/>
</dbReference>
<feature type="domain" description="C2H2-type" evidence="13">
    <location>
        <begin position="406"/>
        <end position="433"/>
    </location>
</feature>
<dbReference type="GO" id="GO:0000978">
    <property type="term" value="F:RNA polymerase II cis-regulatory region sequence-specific DNA binding"/>
    <property type="evidence" value="ECO:0007669"/>
    <property type="project" value="TreeGrafter"/>
</dbReference>
<dbReference type="PANTHER" id="PTHR24399:SF70">
    <property type="entry name" value="C2H2-TYPE DOMAIN-CONTAINING PROTEIN"/>
    <property type="match status" value="1"/>
</dbReference>
<protein>
    <submittedName>
        <fullName evidence="14">Zinc finger protein 391-like</fullName>
    </submittedName>
</protein>
<evidence type="ECO:0000256" key="4">
    <source>
        <dbReference type="ARBA" id="ARBA00022723"/>
    </source>
</evidence>
<dbReference type="GO" id="GO:0008270">
    <property type="term" value="F:zinc ion binding"/>
    <property type="evidence" value="ECO:0007669"/>
    <property type="project" value="UniProtKB-KW"/>
</dbReference>
<keyword evidence="8" id="KW-0805">Transcription regulation</keyword>
<keyword evidence="11" id="KW-0539">Nucleus</keyword>
<feature type="domain" description="C2H2-type" evidence="13">
    <location>
        <begin position="350"/>
        <end position="377"/>
    </location>
</feature>
<evidence type="ECO:0000256" key="1">
    <source>
        <dbReference type="ARBA" id="ARBA00003767"/>
    </source>
</evidence>
<keyword evidence="9" id="KW-0238">DNA-binding</keyword>
<dbReference type="SUPFAM" id="SSF57667">
    <property type="entry name" value="beta-beta-alpha zinc fingers"/>
    <property type="match status" value="4"/>
</dbReference>
<accession>A0A482VQT6</accession>